<evidence type="ECO:0000256" key="1">
    <source>
        <dbReference type="SAM" id="MobiDB-lite"/>
    </source>
</evidence>
<protein>
    <submittedName>
        <fullName evidence="2">Uncharacterized protein</fullName>
    </submittedName>
</protein>
<dbReference type="EMBL" id="QGMK01000478">
    <property type="protein sequence ID" value="TVY81443.1"/>
    <property type="molecule type" value="Genomic_DNA"/>
</dbReference>
<dbReference type="Proteomes" id="UP000469558">
    <property type="component" value="Unassembled WGS sequence"/>
</dbReference>
<keyword evidence="3" id="KW-1185">Reference proteome</keyword>
<organism evidence="2 3">
    <name type="scientific">Lachnellula suecica</name>
    <dbReference type="NCBI Taxonomy" id="602035"/>
    <lineage>
        <taxon>Eukaryota</taxon>
        <taxon>Fungi</taxon>
        <taxon>Dikarya</taxon>
        <taxon>Ascomycota</taxon>
        <taxon>Pezizomycotina</taxon>
        <taxon>Leotiomycetes</taxon>
        <taxon>Helotiales</taxon>
        <taxon>Lachnaceae</taxon>
        <taxon>Lachnellula</taxon>
    </lineage>
</organism>
<feature type="region of interest" description="Disordered" evidence="1">
    <location>
        <begin position="426"/>
        <end position="468"/>
    </location>
</feature>
<evidence type="ECO:0000313" key="2">
    <source>
        <dbReference type="EMBL" id="TVY81443.1"/>
    </source>
</evidence>
<name>A0A8T9CF45_9HELO</name>
<dbReference type="OrthoDB" id="3538597at2759"/>
<sequence length="468" mass="52745">MESSGFEPLLFPFLILEAKSEKSACGFDDIQTQTAFPILALIKLQQDLQGQIAGMDSGAAPLVWFLANRGDAWRVYGCCMSEGETIGYDIFQLWDGSIMSNEGSLQLLLIVDYIFDWARDIYRPAILRQFKALITGDNYDQVSLGDDSDIFSMRRNISGWIQAPPSTIGDFEFHHQGAETAVVIDQQELLPMQIPNTKLGTLRSASIVHYRAIGLCITEDNVTDTLPQRATRQFAHPGNKEPRDKFRQAARDLINFIARWDELLLITEEDLDTMEENWTGYVKNTREPSALYSVSEFYTVVEMRSYIDHKWQVIRELAYLAVSEAAFNVLIEHANFKVKNPAVTAVRDAARPCSGKTFTEAMRCLKSGSTSRLLEAAISCTSIALYCIPERKRKDYVPPTQKLGFGKLEGRLPDYVQNFRTWDGKEKVKAQGATSRRRKKGYNQPLAGSEQEPGLDEPASSFLRASEK</sequence>
<accession>A0A8T9CF45</accession>
<dbReference type="AlphaFoldDB" id="A0A8T9CF45"/>
<evidence type="ECO:0000313" key="3">
    <source>
        <dbReference type="Proteomes" id="UP000469558"/>
    </source>
</evidence>
<proteinExistence type="predicted"/>
<comment type="caution">
    <text evidence="2">The sequence shown here is derived from an EMBL/GenBank/DDBJ whole genome shotgun (WGS) entry which is preliminary data.</text>
</comment>
<gene>
    <name evidence="2" type="ORF">LSUE1_G006252</name>
</gene>
<reference evidence="2 3" key="1">
    <citation type="submission" date="2018-05" db="EMBL/GenBank/DDBJ databases">
        <title>Genome sequencing and assembly of the regulated plant pathogen Lachnellula willkommii and related sister species for the development of diagnostic species identification markers.</title>
        <authorList>
            <person name="Giroux E."/>
            <person name="Bilodeau G."/>
        </authorList>
    </citation>
    <scope>NUCLEOTIDE SEQUENCE [LARGE SCALE GENOMIC DNA]</scope>
    <source>
        <strain evidence="2 3">CBS 268.59</strain>
    </source>
</reference>